<proteinExistence type="predicted"/>
<gene>
    <name evidence="1" type="ORF">H0S70_04750</name>
</gene>
<dbReference type="Proteomes" id="UP000516438">
    <property type="component" value="Chromosome"/>
</dbReference>
<dbReference type="AlphaFoldDB" id="A0A7H1DZ81"/>
<accession>A0A7H1DZ81</accession>
<dbReference type="RefSeq" id="WP_188321885.1">
    <property type="nucleotide sequence ID" value="NZ_CP060203.1"/>
</dbReference>
<sequence length="305" mass="36756">MIKIIKYNEIDFDRYSRFLEKAIQNTDYADYQFLDIVSNRQWFLLVYGNYEAIMPVSYLRKYGFTFILMPKLCQQLGVFSENDDPKINQKFYDFLDQNFLVAIYAFNGDNQFSQHVQKKTSYLIQKNDYSIVKKNYSSHRRRNVRIIGDLVGNIKVKNDWQEIDKSFFLKNIKGTFKEADNRHYFQIFEKLLENKIGQLRILEFKNNVQSFVYLYEGKNRRYLSLFINRFPQINPNFPSIMIDQCLQEFIDDKDFDFMGSEIENVAKFNERFGSFSYPYPLLSNNKFTLLKKLWKKYRIITNFAP</sequence>
<dbReference type="KEGG" id="cmaq:H0S70_04750"/>
<evidence type="ECO:0000313" key="2">
    <source>
        <dbReference type="Proteomes" id="UP000516438"/>
    </source>
</evidence>
<name>A0A7H1DZ81_9FLAO</name>
<keyword evidence="2" id="KW-1185">Reference proteome</keyword>
<dbReference type="EMBL" id="CP060203">
    <property type="protein sequence ID" value="QNS42289.1"/>
    <property type="molecule type" value="Genomic_DNA"/>
</dbReference>
<protein>
    <recommendedName>
        <fullName evidence="3">GNAT family N-acetyltransferase</fullName>
    </recommendedName>
</protein>
<evidence type="ECO:0008006" key="3">
    <source>
        <dbReference type="Google" id="ProtNLM"/>
    </source>
</evidence>
<evidence type="ECO:0000313" key="1">
    <source>
        <dbReference type="EMBL" id="QNS42289.1"/>
    </source>
</evidence>
<reference evidence="1 2" key="1">
    <citation type="submission" date="2020-07" db="EMBL/GenBank/DDBJ databases">
        <title>Complete genome and description of Chryseobacterium manosquense strain Marseille-Q2069 sp. nov.</title>
        <authorList>
            <person name="Boxberger M."/>
        </authorList>
    </citation>
    <scope>NUCLEOTIDE SEQUENCE [LARGE SCALE GENOMIC DNA]</scope>
    <source>
        <strain evidence="1 2">Marseille-Q2069</strain>
    </source>
</reference>
<organism evidence="1 2">
    <name type="scientific">Chryseobacterium manosquense</name>
    <dbReference type="NCBI Taxonomy" id="2754694"/>
    <lineage>
        <taxon>Bacteria</taxon>
        <taxon>Pseudomonadati</taxon>
        <taxon>Bacteroidota</taxon>
        <taxon>Flavobacteriia</taxon>
        <taxon>Flavobacteriales</taxon>
        <taxon>Weeksellaceae</taxon>
        <taxon>Chryseobacterium group</taxon>
        <taxon>Chryseobacterium</taxon>
    </lineage>
</organism>